<comment type="caution">
    <text evidence="1">The sequence shown here is derived from an EMBL/GenBank/DDBJ whole genome shotgun (WGS) entry which is preliminary data.</text>
</comment>
<dbReference type="Proteomes" id="UP000481861">
    <property type="component" value="Unassembled WGS sequence"/>
</dbReference>
<proteinExistence type="predicted"/>
<accession>A0A7C8M302</accession>
<evidence type="ECO:0000313" key="2">
    <source>
        <dbReference type="Proteomes" id="UP000481861"/>
    </source>
</evidence>
<evidence type="ECO:0000313" key="1">
    <source>
        <dbReference type="EMBL" id="KAF2868580.1"/>
    </source>
</evidence>
<dbReference type="EMBL" id="JAADJZ010000018">
    <property type="protein sequence ID" value="KAF2868580.1"/>
    <property type="molecule type" value="Genomic_DNA"/>
</dbReference>
<name>A0A7C8M302_9PLEO</name>
<gene>
    <name evidence="1" type="ORF">BDV95DRAFT_578758</name>
</gene>
<organism evidence="1 2">
    <name type="scientific">Massariosphaeria phaeospora</name>
    <dbReference type="NCBI Taxonomy" id="100035"/>
    <lineage>
        <taxon>Eukaryota</taxon>
        <taxon>Fungi</taxon>
        <taxon>Dikarya</taxon>
        <taxon>Ascomycota</taxon>
        <taxon>Pezizomycotina</taxon>
        <taxon>Dothideomycetes</taxon>
        <taxon>Pleosporomycetidae</taxon>
        <taxon>Pleosporales</taxon>
        <taxon>Pleosporales incertae sedis</taxon>
        <taxon>Massariosphaeria</taxon>
    </lineage>
</organism>
<keyword evidence="2" id="KW-1185">Reference proteome</keyword>
<dbReference type="AlphaFoldDB" id="A0A7C8M302"/>
<sequence>MQRPCSSRCSYGPMALFGEDSRSENGGLAPVTNYARDIYNRYDVGMADLIQHMVIHA</sequence>
<protein>
    <submittedName>
        <fullName evidence="1">Uncharacterized protein</fullName>
    </submittedName>
</protein>
<reference evidence="1 2" key="1">
    <citation type="submission" date="2020-01" db="EMBL/GenBank/DDBJ databases">
        <authorList>
            <consortium name="DOE Joint Genome Institute"/>
            <person name="Haridas S."/>
            <person name="Albert R."/>
            <person name="Binder M."/>
            <person name="Bloem J."/>
            <person name="Labutti K."/>
            <person name="Salamov A."/>
            <person name="Andreopoulos B."/>
            <person name="Baker S.E."/>
            <person name="Barry K."/>
            <person name="Bills G."/>
            <person name="Bluhm B.H."/>
            <person name="Cannon C."/>
            <person name="Castanera R."/>
            <person name="Culley D.E."/>
            <person name="Daum C."/>
            <person name="Ezra D."/>
            <person name="Gonzalez J.B."/>
            <person name="Henrissat B."/>
            <person name="Kuo A."/>
            <person name="Liang C."/>
            <person name="Lipzen A."/>
            <person name="Lutzoni F."/>
            <person name="Magnuson J."/>
            <person name="Mondo S."/>
            <person name="Nolan M."/>
            <person name="Ohm R."/>
            <person name="Pangilinan J."/>
            <person name="Park H.-J.H."/>
            <person name="Ramirez L."/>
            <person name="Alfaro M."/>
            <person name="Sun H."/>
            <person name="Tritt A."/>
            <person name="Yoshinaga Y."/>
            <person name="Zwiers L.-H.L."/>
            <person name="Turgeon B.G."/>
            <person name="Goodwin S.B."/>
            <person name="Spatafora J.W."/>
            <person name="Crous P.W."/>
            <person name="Grigoriev I.V."/>
        </authorList>
    </citation>
    <scope>NUCLEOTIDE SEQUENCE [LARGE SCALE GENOMIC DNA]</scope>
    <source>
        <strain evidence="1 2">CBS 611.86</strain>
    </source>
</reference>